<gene>
    <name evidence="2" type="ORF">KM295_00895</name>
</gene>
<dbReference type="AlphaFoldDB" id="A0A9R1D5N3"/>
<dbReference type="RefSeq" id="WP_256027980.1">
    <property type="nucleotide sequence ID" value="NZ_JAHLKM010000001.1"/>
</dbReference>
<feature type="region of interest" description="Disordered" evidence="1">
    <location>
        <begin position="1"/>
        <end position="68"/>
    </location>
</feature>
<protein>
    <submittedName>
        <fullName evidence="2">Uncharacterized protein</fullName>
    </submittedName>
</protein>
<proteinExistence type="predicted"/>
<dbReference type="Proteomes" id="UP001139494">
    <property type="component" value="Unassembled WGS sequence"/>
</dbReference>
<feature type="compositionally biased region" description="Basic and acidic residues" evidence="1">
    <location>
        <begin position="58"/>
        <end position="68"/>
    </location>
</feature>
<keyword evidence="3" id="KW-1185">Reference proteome</keyword>
<reference evidence="2" key="1">
    <citation type="journal article" date="2023" name="Front. Microbiol.">
        <title>Genomic-based phylogenetic and metabolic analyses of the genus Natronomonas, and description of Natronomonas aquatica sp. nov.</title>
        <authorList>
            <person name="Garcia-Roldan A."/>
            <person name="Duran-Viseras A."/>
            <person name="de la Haba R.R."/>
            <person name="Corral P."/>
            <person name="Sanchez-Porro C."/>
            <person name="Ventosa A."/>
        </authorList>
    </citation>
    <scope>NUCLEOTIDE SEQUENCE</scope>
    <source>
        <strain evidence="2">F2-12</strain>
    </source>
</reference>
<evidence type="ECO:0000313" key="2">
    <source>
        <dbReference type="EMBL" id="MCQ4332062.1"/>
    </source>
</evidence>
<evidence type="ECO:0000256" key="1">
    <source>
        <dbReference type="SAM" id="MobiDB-lite"/>
    </source>
</evidence>
<evidence type="ECO:0000313" key="3">
    <source>
        <dbReference type="Proteomes" id="UP001139494"/>
    </source>
</evidence>
<accession>A0A9R1D5N3</accession>
<comment type="caution">
    <text evidence="2">The sequence shown here is derived from an EMBL/GenBank/DDBJ whole genome shotgun (WGS) entry which is preliminary data.</text>
</comment>
<sequence length="68" mass="7780">MSTNPKTTTESQPTISPTTEIEARGDPDPWAAPDETPRMPSARTQRQFEPTCRKRLRNLTDRENAYCE</sequence>
<dbReference type="EMBL" id="JAHLKM010000001">
    <property type="protein sequence ID" value="MCQ4332062.1"/>
    <property type="molecule type" value="Genomic_DNA"/>
</dbReference>
<feature type="compositionally biased region" description="Polar residues" evidence="1">
    <location>
        <begin position="1"/>
        <end position="19"/>
    </location>
</feature>
<name>A0A9R1D5N3_9EURY</name>
<organism evidence="2 3">
    <name type="scientific">Natronomonas aquatica</name>
    <dbReference type="NCBI Taxonomy" id="2841590"/>
    <lineage>
        <taxon>Archaea</taxon>
        <taxon>Methanobacteriati</taxon>
        <taxon>Methanobacteriota</taxon>
        <taxon>Stenosarchaea group</taxon>
        <taxon>Halobacteria</taxon>
        <taxon>Halobacteriales</taxon>
        <taxon>Natronomonadaceae</taxon>
        <taxon>Natronomonas</taxon>
    </lineage>
</organism>